<reference evidence="2" key="1">
    <citation type="submission" date="2016-10" db="EMBL/GenBank/DDBJ databases">
        <title>CRISPR-Cas defence system in Roseofilum reptotaenium: evidence of a bacteriophage-cyanobacterium arms race in the coral black band disease.</title>
        <authorList>
            <person name="Buerger P."/>
            <person name="Wood-Charlson E.M."/>
            <person name="Weynberg K.D."/>
            <person name="Willis B."/>
            <person name="Van Oppen M.J."/>
        </authorList>
    </citation>
    <scope>NUCLEOTIDE SEQUENCE [LARGE SCALE GENOMIC DNA]</scope>
    <source>
        <strain evidence="2">AO1-A</strain>
    </source>
</reference>
<protein>
    <submittedName>
        <fullName evidence="2">Uncharacterized protein</fullName>
    </submittedName>
</protein>
<proteinExistence type="predicted"/>
<evidence type="ECO:0000313" key="3">
    <source>
        <dbReference type="Proteomes" id="UP000183940"/>
    </source>
</evidence>
<organism evidence="2 3">
    <name type="scientific">Roseofilum reptotaenium AO1-A</name>
    <dbReference type="NCBI Taxonomy" id="1925591"/>
    <lineage>
        <taxon>Bacteria</taxon>
        <taxon>Bacillati</taxon>
        <taxon>Cyanobacteriota</taxon>
        <taxon>Cyanophyceae</taxon>
        <taxon>Desertifilales</taxon>
        <taxon>Desertifilaceae</taxon>
        <taxon>Roseofilum</taxon>
    </lineage>
</organism>
<feature type="transmembrane region" description="Helical" evidence="1">
    <location>
        <begin position="42"/>
        <end position="59"/>
    </location>
</feature>
<gene>
    <name evidence="2" type="ORF">BI308_04300</name>
</gene>
<keyword evidence="1" id="KW-0472">Membrane</keyword>
<dbReference type="Proteomes" id="UP000183940">
    <property type="component" value="Unassembled WGS sequence"/>
</dbReference>
<keyword evidence="1" id="KW-1133">Transmembrane helix</keyword>
<dbReference type="AlphaFoldDB" id="A0A1L9QWD7"/>
<evidence type="ECO:0000256" key="1">
    <source>
        <dbReference type="SAM" id="Phobius"/>
    </source>
</evidence>
<comment type="caution">
    <text evidence="2">The sequence shown here is derived from an EMBL/GenBank/DDBJ whole genome shotgun (WGS) entry which is preliminary data.</text>
</comment>
<keyword evidence="1" id="KW-0812">Transmembrane</keyword>
<name>A0A1L9QWD7_9CYAN</name>
<accession>A0A1L9QWD7</accession>
<dbReference type="EMBL" id="MLAW01000004">
    <property type="protein sequence ID" value="OJJ26917.1"/>
    <property type="molecule type" value="Genomic_DNA"/>
</dbReference>
<evidence type="ECO:0000313" key="2">
    <source>
        <dbReference type="EMBL" id="OJJ26917.1"/>
    </source>
</evidence>
<keyword evidence="3" id="KW-1185">Reference proteome</keyword>
<sequence>MKAPNCNEICPWVRNTQNLDHYVCLKCGQERFLNEIQSNKPPLGLLVLMLMAIVLTIFVQEGKTPEQPAPQLDALSTP</sequence>